<name>A0ABU3A0U4_9GAMM</name>
<proteinExistence type="predicted"/>
<keyword evidence="2" id="KW-1185">Reference proteome</keyword>
<dbReference type="Gene3D" id="3.40.720.10">
    <property type="entry name" value="Alkaline Phosphatase, subunit A"/>
    <property type="match status" value="1"/>
</dbReference>
<gene>
    <name evidence="1" type="ORF">RM573_09370</name>
</gene>
<dbReference type="Proteomes" id="UP001266357">
    <property type="component" value="Unassembled WGS sequence"/>
</dbReference>
<dbReference type="InterPro" id="IPR017850">
    <property type="entry name" value="Alkaline_phosphatase_core_sf"/>
</dbReference>
<reference evidence="1 2" key="1">
    <citation type="submission" date="2023-09" db="EMBL/GenBank/DDBJ databases">
        <authorList>
            <person name="Rey-Velasco X."/>
        </authorList>
    </citation>
    <scope>NUCLEOTIDE SEQUENCE [LARGE SCALE GENOMIC DNA]</scope>
    <source>
        <strain evidence="1 2">W431</strain>
    </source>
</reference>
<evidence type="ECO:0000313" key="2">
    <source>
        <dbReference type="Proteomes" id="UP001266357"/>
    </source>
</evidence>
<dbReference type="EMBL" id="JAVRIF010000004">
    <property type="protein sequence ID" value="MDT0603803.1"/>
    <property type="molecule type" value="Genomic_DNA"/>
</dbReference>
<comment type="caution">
    <text evidence="1">The sequence shown here is derived from an EMBL/GenBank/DDBJ whole genome shotgun (WGS) entry which is preliminary data.</text>
</comment>
<dbReference type="SUPFAM" id="SSF53649">
    <property type="entry name" value="Alkaline phosphatase-like"/>
    <property type="match status" value="1"/>
</dbReference>
<accession>A0ABU3A0U4</accession>
<dbReference type="RefSeq" id="WP_311580723.1">
    <property type="nucleotide sequence ID" value="NZ_JAVRIF010000004.1"/>
</dbReference>
<organism evidence="1 2">
    <name type="scientific">Thalassotalea castellviae</name>
    <dbReference type="NCBI Taxonomy" id="3075612"/>
    <lineage>
        <taxon>Bacteria</taxon>
        <taxon>Pseudomonadati</taxon>
        <taxon>Pseudomonadota</taxon>
        <taxon>Gammaproteobacteria</taxon>
        <taxon>Alteromonadales</taxon>
        <taxon>Colwelliaceae</taxon>
        <taxon>Thalassotalea</taxon>
    </lineage>
</organism>
<evidence type="ECO:0008006" key="3">
    <source>
        <dbReference type="Google" id="ProtNLM"/>
    </source>
</evidence>
<evidence type="ECO:0000313" key="1">
    <source>
        <dbReference type="EMBL" id="MDT0603803.1"/>
    </source>
</evidence>
<protein>
    <recommendedName>
        <fullName evidence="3">Alkaline phosphatase family protein</fullName>
    </recommendedName>
</protein>
<sequence length="447" mass="51161">MHQNKNVILLEFNELCPTLLKKFMSAGHLPNFKKLYENSDKYITDAGDDLEYLEPWVQWVTLHTGIPHQQHGVFRLGEADNLNFDNIWDKLSDKGKSSWLCGSMNAKWRHGDKYVTAIPDPWSLNASASSEKYKPYYDFVRANVQEHTNKSSKNSIASTLAFLKFMIFNGLTLKTLGKICSAVWKSIFKAKDNWKKATILDWLQFDVFSAFYKKNKPNFATYFSNSTAHFQHKYWRYMEPEKFEKKPTQNEIDTYQDAILFAYKNHDELIGETFKLKDENTQIILASALSQQPFADLDAKGGKIFYRPHDINNVGQTFGLNGVKAINPVMSHQFQIIFESDSQAKDAQTKLSKATLNGHEVFKTKLEGDTLFCGCSFHQVVDTSNPIDFEGKEIDFSRVFYLADSLKSGKHHPHGVLWVSQDKPSVDSNVIPLTEAHDIILNNLINA</sequence>